<dbReference type="GO" id="GO:0016787">
    <property type="term" value="F:hydrolase activity"/>
    <property type="evidence" value="ECO:0007669"/>
    <property type="project" value="UniProtKB-KW"/>
</dbReference>
<dbReference type="EMBL" id="CAESAB010000018">
    <property type="protein sequence ID" value="CAB4336761.1"/>
    <property type="molecule type" value="Genomic_DNA"/>
</dbReference>
<dbReference type="InterPro" id="IPR011042">
    <property type="entry name" value="6-blade_b-propeller_TolB-like"/>
</dbReference>
<dbReference type="PANTHER" id="PTHR47572:SF4">
    <property type="entry name" value="LACTONASE DRP35"/>
    <property type="match status" value="1"/>
</dbReference>
<dbReference type="InterPro" id="IPR005511">
    <property type="entry name" value="SMP-30"/>
</dbReference>
<keyword evidence="1" id="KW-0378">Hydrolase</keyword>
<sequence>MSSLFIEGAKLERVFTGAVFSEGPASDRNGHVLFTDCSENLIYSFDESTQKTSIWSNDSGHANGMNFDAQGRLVVCCDGKNYPSNPKGGAHAVRRYEKDGTVTQLADTFNGKKLNGPNDLCFDAEGRIYFTDPRYGDKSDIEQDVMAVYRIDLDGSLARVIEDLESPNGILISKDNKSLFIVDHNPDPGGARTLVKYKINASGSWIKEKVLLDFGSDYGMDGMVFDQEENIYVTGGSGETAGVHIVSSDGEGKGFIPTPEVPGNCTFSGKNLDDLYICASTSLYRIKLNAKGLMAWS</sequence>
<gene>
    <name evidence="3" type="ORF">UFOPK3820_00630</name>
</gene>
<dbReference type="Pfam" id="PF08450">
    <property type="entry name" value="SGL"/>
    <property type="match status" value="1"/>
</dbReference>
<dbReference type="PRINTS" id="PR01790">
    <property type="entry name" value="SMP30FAMILY"/>
</dbReference>
<name>A0A6J5Z2A9_9ZZZZ</name>
<organism evidence="3">
    <name type="scientific">freshwater metagenome</name>
    <dbReference type="NCBI Taxonomy" id="449393"/>
    <lineage>
        <taxon>unclassified sequences</taxon>
        <taxon>metagenomes</taxon>
        <taxon>ecological metagenomes</taxon>
    </lineage>
</organism>
<accession>A0A6J5Z2A9</accession>
<proteinExistence type="predicted"/>
<evidence type="ECO:0000256" key="1">
    <source>
        <dbReference type="ARBA" id="ARBA00022801"/>
    </source>
</evidence>
<dbReference type="Gene3D" id="2.120.10.30">
    <property type="entry name" value="TolB, C-terminal domain"/>
    <property type="match status" value="1"/>
</dbReference>
<reference evidence="3" key="1">
    <citation type="submission" date="2020-05" db="EMBL/GenBank/DDBJ databases">
        <authorList>
            <person name="Chiriac C."/>
            <person name="Salcher M."/>
            <person name="Ghai R."/>
            <person name="Kavagutti S V."/>
        </authorList>
    </citation>
    <scope>NUCLEOTIDE SEQUENCE</scope>
</reference>
<evidence type="ECO:0000259" key="2">
    <source>
        <dbReference type="Pfam" id="PF08450"/>
    </source>
</evidence>
<dbReference type="AlphaFoldDB" id="A0A6J5Z2A9"/>
<dbReference type="InterPro" id="IPR013658">
    <property type="entry name" value="SGL"/>
</dbReference>
<evidence type="ECO:0000313" key="3">
    <source>
        <dbReference type="EMBL" id="CAB4336761.1"/>
    </source>
</evidence>
<protein>
    <submittedName>
        <fullName evidence="3">Unannotated protein</fullName>
    </submittedName>
</protein>
<dbReference type="InterPro" id="IPR051262">
    <property type="entry name" value="SMP-30/CGR1_Lactonase"/>
</dbReference>
<dbReference type="SUPFAM" id="SSF63829">
    <property type="entry name" value="Calcium-dependent phosphotriesterase"/>
    <property type="match status" value="1"/>
</dbReference>
<feature type="domain" description="SMP-30/Gluconolactonase/LRE-like region" evidence="2">
    <location>
        <begin position="20"/>
        <end position="279"/>
    </location>
</feature>
<dbReference type="PANTHER" id="PTHR47572">
    <property type="entry name" value="LIPOPROTEIN-RELATED"/>
    <property type="match status" value="1"/>
</dbReference>